<feature type="region of interest" description="Disordered" evidence="1">
    <location>
        <begin position="25"/>
        <end position="140"/>
    </location>
</feature>
<evidence type="ECO:0000256" key="2">
    <source>
        <dbReference type="SAM" id="SignalP"/>
    </source>
</evidence>
<feature type="compositionally biased region" description="Low complexity" evidence="1">
    <location>
        <begin position="25"/>
        <end position="34"/>
    </location>
</feature>
<organism evidence="3 4">
    <name type="scientific">Bordetella ansorpii</name>
    <dbReference type="NCBI Taxonomy" id="288768"/>
    <lineage>
        <taxon>Bacteria</taxon>
        <taxon>Pseudomonadati</taxon>
        <taxon>Pseudomonadota</taxon>
        <taxon>Betaproteobacteria</taxon>
        <taxon>Burkholderiales</taxon>
        <taxon>Alcaligenaceae</taxon>
        <taxon>Bordetella</taxon>
    </lineage>
</organism>
<keyword evidence="2" id="KW-0732">Signal</keyword>
<accession>A0A157SWN0</accession>
<name>A0A157SWN0_9BORD</name>
<evidence type="ECO:0000313" key="4">
    <source>
        <dbReference type="Proteomes" id="UP000076848"/>
    </source>
</evidence>
<feature type="compositionally biased region" description="Low complexity" evidence="1">
    <location>
        <begin position="50"/>
        <end position="90"/>
    </location>
</feature>
<reference evidence="3 4" key="1">
    <citation type="submission" date="2016-04" db="EMBL/GenBank/DDBJ databases">
        <authorList>
            <consortium name="Pathogen Informatics"/>
        </authorList>
    </citation>
    <scope>NUCLEOTIDE SEQUENCE [LARGE SCALE GENOMIC DNA]</scope>
    <source>
        <strain evidence="3 4">H050680373</strain>
    </source>
</reference>
<gene>
    <name evidence="3" type="ORF">SAMEA3906486_05588</name>
</gene>
<keyword evidence="4" id="KW-1185">Reference proteome</keyword>
<dbReference type="AlphaFoldDB" id="A0A157SWN0"/>
<feature type="chain" id="PRO_5007616610" description="Proteophosphoglycan ppg4" evidence="2">
    <location>
        <begin position="28"/>
        <end position="140"/>
    </location>
</feature>
<evidence type="ECO:0008006" key="5">
    <source>
        <dbReference type="Google" id="ProtNLM"/>
    </source>
</evidence>
<feature type="compositionally biased region" description="Polar residues" evidence="1">
    <location>
        <begin position="117"/>
        <end position="126"/>
    </location>
</feature>
<dbReference type="EMBL" id="FKIF01000010">
    <property type="protein sequence ID" value="SAI74870.1"/>
    <property type="molecule type" value="Genomic_DNA"/>
</dbReference>
<feature type="signal peptide" evidence="2">
    <location>
        <begin position="1"/>
        <end position="27"/>
    </location>
</feature>
<dbReference type="RefSeq" id="WP_231886100.1">
    <property type="nucleotide sequence ID" value="NZ_FKIF01000010.1"/>
</dbReference>
<evidence type="ECO:0000313" key="3">
    <source>
        <dbReference type="EMBL" id="SAI74870.1"/>
    </source>
</evidence>
<evidence type="ECO:0000256" key="1">
    <source>
        <dbReference type="SAM" id="MobiDB-lite"/>
    </source>
</evidence>
<feature type="compositionally biased region" description="Polar residues" evidence="1">
    <location>
        <begin position="91"/>
        <end position="108"/>
    </location>
</feature>
<proteinExistence type="predicted"/>
<protein>
    <recommendedName>
        <fullName evidence="5">Proteophosphoglycan ppg4</fullName>
    </recommendedName>
</protein>
<dbReference type="Proteomes" id="UP000076848">
    <property type="component" value="Unassembled WGS sequence"/>
</dbReference>
<sequence length="140" mass="13924">MRSRKYLNEVLAAAMVAGGLMMGGAAAAQTSSTQPTANPPITPSMTPNDTTATQPGTAPAPGRQPAAPTDAPAGGPPTQGKSSTGSWSSSNNAHMSGQGTPTTGTTMSPRHREANDNLPTRQQNPGGSPPAGYPNTGGSK</sequence>